<dbReference type="InterPro" id="IPR009097">
    <property type="entry name" value="Cyclic_Pdiesterase"/>
</dbReference>
<comment type="caution">
    <text evidence="7">The sequence shown here is derived from an EMBL/GenBank/DDBJ whole genome shotgun (WGS) entry which is preliminary data.</text>
</comment>
<keyword evidence="8" id="KW-1185">Reference proteome</keyword>
<protein>
    <recommendedName>
        <fullName evidence="5">U6 snRNA phosphodiesterase 1</fullName>
    </recommendedName>
    <alternativeName>
        <fullName evidence="6">3'-5' RNA exonuclease USB1</fullName>
    </alternativeName>
</protein>
<gene>
    <name evidence="7" type="ORF">A7U60_g7913</name>
</gene>
<proteinExistence type="predicted"/>
<name>A0A9Q5HSB9_SANBA</name>
<evidence type="ECO:0000256" key="3">
    <source>
        <dbReference type="ARBA" id="ARBA00023239"/>
    </source>
</evidence>
<evidence type="ECO:0000256" key="4">
    <source>
        <dbReference type="ARBA" id="ARBA00023242"/>
    </source>
</evidence>
<keyword evidence="1" id="KW-0540">Nuclease</keyword>
<dbReference type="Proteomes" id="UP000757232">
    <property type="component" value="Unassembled WGS sequence"/>
</dbReference>
<dbReference type="GO" id="GO:0000175">
    <property type="term" value="F:3'-5'-RNA exonuclease activity"/>
    <property type="evidence" value="ECO:0007669"/>
    <property type="project" value="TreeGrafter"/>
</dbReference>
<dbReference type="PANTHER" id="PTHR13522:SF3">
    <property type="entry name" value="U6 SNRNA PHOSPHODIESTERASE 1"/>
    <property type="match status" value="1"/>
</dbReference>
<keyword evidence="4" id="KW-0539">Nucleus</keyword>
<dbReference type="Pfam" id="PF09749">
    <property type="entry name" value="HVSL"/>
    <property type="match status" value="1"/>
</dbReference>
<evidence type="ECO:0000313" key="8">
    <source>
        <dbReference type="Proteomes" id="UP000757232"/>
    </source>
</evidence>
<evidence type="ECO:0000256" key="5">
    <source>
        <dbReference type="ARBA" id="ARBA00029543"/>
    </source>
</evidence>
<evidence type="ECO:0000313" key="7">
    <source>
        <dbReference type="EMBL" id="OCB84959.1"/>
    </source>
</evidence>
<dbReference type="Gene3D" id="3.90.1140.10">
    <property type="entry name" value="Cyclic phosphodiesterase"/>
    <property type="match status" value="1"/>
</dbReference>
<evidence type="ECO:0000256" key="1">
    <source>
        <dbReference type="ARBA" id="ARBA00022722"/>
    </source>
</evidence>
<dbReference type="EMBL" id="LNZH02000212">
    <property type="protein sequence ID" value="OCB84959.1"/>
    <property type="molecule type" value="Genomic_DNA"/>
</dbReference>
<reference evidence="7" key="1">
    <citation type="submission" date="2016-06" db="EMBL/GenBank/DDBJ databases">
        <title>Draft Genome sequence of the fungus Inonotus baumii.</title>
        <authorList>
            <person name="Zhu H."/>
            <person name="Lin W."/>
        </authorList>
    </citation>
    <scope>NUCLEOTIDE SEQUENCE</scope>
    <source>
        <strain evidence="7">821</strain>
    </source>
</reference>
<dbReference type="AlphaFoldDB" id="A0A9Q5HSB9"/>
<dbReference type="InterPro" id="IPR027521">
    <property type="entry name" value="Usb1"/>
</dbReference>
<dbReference type="OrthoDB" id="49151at2759"/>
<dbReference type="GO" id="GO:0005634">
    <property type="term" value="C:nucleus"/>
    <property type="evidence" value="ECO:0007669"/>
    <property type="project" value="TreeGrafter"/>
</dbReference>
<evidence type="ECO:0000256" key="2">
    <source>
        <dbReference type="ARBA" id="ARBA00022801"/>
    </source>
</evidence>
<organism evidence="7 8">
    <name type="scientific">Sanghuangporus baumii</name>
    <name type="common">Phellinus baumii</name>
    <dbReference type="NCBI Taxonomy" id="108892"/>
    <lineage>
        <taxon>Eukaryota</taxon>
        <taxon>Fungi</taxon>
        <taxon>Dikarya</taxon>
        <taxon>Basidiomycota</taxon>
        <taxon>Agaricomycotina</taxon>
        <taxon>Agaricomycetes</taxon>
        <taxon>Hymenochaetales</taxon>
        <taxon>Hymenochaetaceae</taxon>
        <taxon>Sanghuangporus</taxon>
    </lineage>
</organism>
<sequence length="391" mass="43726">MLREMRKTPPFLGLSKHEYLHHEIKIAQVTHERRADRCADADQIATRKSTTLGGWGKKSHCHFRTHEIKIAQVTHERRADRCADADQIAIRKSTTLGVLSASLYDTRMKRNINLVAYESSDDDHGASENHLDDANSARKLPKLSPLLSVPVPVDNPTLHQGRVRTSPHVEGQFAAFVYVPVPLKKNTPLRQLLGKSVNHAKDIEPALVCDWLDSPGTHTLHISLTRPIYLRNYQREELKRVVKAAARVVCPFTASFSKFTTFENDEHTRAFLGIEVGAGHRELEMLSKTVEPILRSLHQKGFYSEPRFHASVAWALLATTGVRLQDEASTLSVPADTLPRVISSFPPQLLSDMESHFGKTLSSSKTGVFDVDSICVQIGKEISSWPLGLNE</sequence>
<accession>A0A9Q5HSB9</accession>
<dbReference type="SUPFAM" id="SSF55144">
    <property type="entry name" value="LigT-like"/>
    <property type="match status" value="1"/>
</dbReference>
<dbReference type="GO" id="GO:0016829">
    <property type="term" value="F:lyase activity"/>
    <property type="evidence" value="ECO:0007669"/>
    <property type="project" value="UniProtKB-KW"/>
</dbReference>
<dbReference type="GO" id="GO:0034477">
    <property type="term" value="P:U6 snRNA 3'-end processing"/>
    <property type="evidence" value="ECO:0007669"/>
    <property type="project" value="InterPro"/>
</dbReference>
<evidence type="ECO:0000256" key="6">
    <source>
        <dbReference type="ARBA" id="ARBA00030030"/>
    </source>
</evidence>
<dbReference type="PANTHER" id="PTHR13522">
    <property type="entry name" value="U6 SNRNA PHOSPHODIESTERASE 1"/>
    <property type="match status" value="1"/>
</dbReference>
<keyword evidence="2" id="KW-0378">Hydrolase</keyword>
<keyword evidence="3" id="KW-0456">Lyase</keyword>